<reference evidence="2 3" key="1">
    <citation type="submission" date="2024-01" db="EMBL/GenBank/DDBJ databases">
        <title>A draft genome for a cacao thread blight-causing isolate of Paramarasmius palmivorus.</title>
        <authorList>
            <person name="Baruah I.K."/>
            <person name="Bukari Y."/>
            <person name="Amoako-Attah I."/>
            <person name="Meinhardt L.W."/>
            <person name="Bailey B.A."/>
            <person name="Cohen S.P."/>
        </authorList>
    </citation>
    <scope>NUCLEOTIDE SEQUENCE [LARGE SCALE GENOMIC DNA]</scope>
    <source>
        <strain evidence="2 3">GH-12</strain>
    </source>
</reference>
<organism evidence="2 3">
    <name type="scientific">Paramarasmius palmivorus</name>
    <dbReference type="NCBI Taxonomy" id="297713"/>
    <lineage>
        <taxon>Eukaryota</taxon>
        <taxon>Fungi</taxon>
        <taxon>Dikarya</taxon>
        <taxon>Basidiomycota</taxon>
        <taxon>Agaricomycotina</taxon>
        <taxon>Agaricomycetes</taxon>
        <taxon>Agaricomycetidae</taxon>
        <taxon>Agaricales</taxon>
        <taxon>Marasmiineae</taxon>
        <taxon>Marasmiaceae</taxon>
        <taxon>Paramarasmius</taxon>
    </lineage>
</organism>
<evidence type="ECO:0000313" key="2">
    <source>
        <dbReference type="EMBL" id="KAK7025969.1"/>
    </source>
</evidence>
<sequence>MNNPDHQGADGVIKLQFADMSLVRAMLEIYNRNATSSDLRRYIKQYLSVQYNAVMDFGTVPGTNHYANSYIGPPQDQFTSAGQIRSQIVLLGAISLYGDGELPVSSQGPRPDPETPHPRFPTSVNVGAIAGSIVGGVFLVGAVVFWLSRRRRPSQAGPNIGHAAQFAVDPFPIELFVDEALASTSRAGRKRHTIAAPAYTTTPPGLIQVSARENRPELSTAQLVDLIIARMQPTRQLGEDDMPPDYSEGSRR</sequence>
<feature type="transmembrane region" description="Helical" evidence="1">
    <location>
        <begin position="126"/>
        <end position="147"/>
    </location>
</feature>
<accession>A0AAW0BHW4</accession>
<keyword evidence="1" id="KW-0472">Membrane</keyword>
<keyword evidence="3" id="KW-1185">Reference proteome</keyword>
<dbReference type="EMBL" id="JAYKXP010000109">
    <property type="protein sequence ID" value="KAK7025969.1"/>
    <property type="molecule type" value="Genomic_DNA"/>
</dbReference>
<dbReference type="CDD" id="cd12087">
    <property type="entry name" value="TM_EGFR-like"/>
    <property type="match status" value="1"/>
</dbReference>
<proteinExistence type="predicted"/>
<protein>
    <submittedName>
        <fullName evidence="2">Uncharacterized protein</fullName>
    </submittedName>
</protein>
<dbReference type="Proteomes" id="UP001383192">
    <property type="component" value="Unassembled WGS sequence"/>
</dbReference>
<keyword evidence="1" id="KW-1133">Transmembrane helix</keyword>
<dbReference type="AlphaFoldDB" id="A0AAW0BHW4"/>
<gene>
    <name evidence="2" type="ORF">VNI00_015798</name>
</gene>
<comment type="caution">
    <text evidence="2">The sequence shown here is derived from an EMBL/GenBank/DDBJ whole genome shotgun (WGS) entry which is preliminary data.</text>
</comment>
<keyword evidence="1" id="KW-0812">Transmembrane</keyword>
<evidence type="ECO:0000313" key="3">
    <source>
        <dbReference type="Proteomes" id="UP001383192"/>
    </source>
</evidence>
<evidence type="ECO:0000256" key="1">
    <source>
        <dbReference type="SAM" id="Phobius"/>
    </source>
</evidence>
<name>A0AAW0BHW4_9AGAR</name>